<evidence type="ECO:0000256" key="4">
    <source>
        <dbReference type="ARBA" id="ARBA00022741"/>
    </source>
</evidence>
<evidence type="ECO:0000256" key="1">
    <source>
        <dbReference type="ARBA" id="ARBA00004141"/>
    </source>
</evidence>
<evidence type="ECO:0000256" key="11">
    <source>
        <dbReference type="SAM" id="SignalP"/>
    </source>
</evidence>
<comment type="similarity">
    <text evidence="10">Belongs to the AAA ATPase family.</text>
</comment>
<keyword evidence="8" id="KW-1133">Transmembrane helix</keyword>
<dbReference type="AlphaFoldDB" id="A0A1Z5JTS9"/>
<keyword evidence="9" id="KW-0472">Membrane</keyword>
<evidence type="ECO:0000256" key="3">
    <source>
        <dbReference type="ARBA" id="ARBA00022692"/>
    </source>
</evidence>
<evidence type="ECO:0000256" key="5">
    <source>
        <dbReference type="ARBA" id="ARBA00022801"/>
    </source>
</evidence>
<feature type="domain" description="AAA+ ATPase" evidence="12">
    <location>
        <begin position="348"/>
        <end position="493"/>
    </location>
</feature>
<keyword evidence="7" id="KW-0809">Transit peptide</keyword>
<evidence type="ECO:0000256" key="9">
    <source>
        <dbReference type="ARBA" id="ARBA00023136"/>
    </source>
</evidence>
<keyword evidence="4 10" id="KW-0547">Nucleotide-binding</keyword>
<dbReference type="FunFam" id="3.40.50.300:FF:000277">
    <property type="entry name" value="ATP-dependent zinc metalloprotease FtsH"/>
    <property type="match status" value="1"/>
</dbReference>
<dbReference type="GO" id="GO:0016887">
    <property type="term" value="F:ATP hydrolysis activity"/>
    <property type="evidence" value="ECO:0007669"/>
    <property type="project" value="InterPro"/>
</dbReference>
<dbReference type="GO" id="GO:0016020">
    <property type="term" value="C:membrane"/>
    <property type="evidence" value="ECO:0007669"/>
    <property type="project" value="UniProtKB-SubCell"/>
</dbReference>
<evidence type="ECO:0000256" key="7">
    <source>
        <dbReference type="ARBA" id="ARBA00022946"/>
    </source>
</evidence>
<keyword evidence="2" id="KW-0645">Protease</keyword>
<sequence>MGRVRVLYLASVVHGLSAGALAFQHVNVLQKGAEGFASTSNRQLSLHASASPARGILSNSFPRTSPLFISPLYSSFDETSGQNSPRQPKGPILKFLRKLVSLQVRLSTRFSQLSKRARRILMVQGLVIALLFGSIANTAARTVMAPSPVEISYSRFLDLVERQQEAPSDFYMDQVRIGSERVAFRLYPQQAAETAGPVDTPAPIEQAKPKSWLANTKRRKMKVRKTRPYISAYARKVAASPELLNALRKNDISFAAESKATQSVLSMFVRSSLLSFYFLILWRLYQTVGRAGGGGGKNDVPGKLAKVSDLPLANFDEIQGIDDVKAEVMELVDTLRNPNKYAMLGARAPTGLLLEGPPGTGKTMLARATAATAGVPLIYCSGSDFVEMFVGRGAARVRNLFEKASKLSPCILFIDELDALGKTRDFGAGSFPGMSRSNDEAEQTLNQLLACMDGLDSTRGICVLAATNRRDVLDPALVRPGRFDRIVQLRLPDAKGRENILRVHCKKLPGFLEGSGVDSSRPGALGIGQRVDLSAIAALTDGFSGAELEFLVNEAAIRAVRRISDSLRDGSSHGDITPHVRASDFEESLANFFATRRQRSGPSLFKNVWKQ</sequence>
<dbReference type="Pfam" id="PF00004">
    <property type="entry name" value="AAA"/>
    <property type="match status" value="1"/>
</dbReference>
<comment type="subcellular location">
    <subcellularLocation>
        <location evidence="1">Membrane</location>
        <topology evidence="1">Multi-pass membrane protein</topology>
    </subcellularLocation>
</comment>
<dbReference type="InParanoid" id="A0A1Z5JTS9"/>
<dbReference type="PROSITE" id="PS00674">
    <property type="entry name" value="AAA"/>
    <property type="match status" value="1"/>
</dbReference>
<keyword evidence="11" id="KW-0732">Signal</keyword>
<evidence type="ECO:0000256" key="10">
    <source>
        <dbReference type="RuleBase" id="RU003651"/>
    </source>
</evidence>
<dbReference type="InterPro" id="IPR041569">
    <property type="entry name" value="AAA_lid_3"/>
</dbReference>
<keyword evidence="5" id="KW-0378">Hydrolase</keyword>
<proteinExistence type="inferred from homology"/>
<name>A0A1Z5JTS9_FISSO</name>
<evidence type="ECO:0000256" key="2">
    <source>
        <dbReference type="ARBA" id="ARBA00022670"/>
    </source>
</evidence>
<dbReference type="OrthoDB" id="1413014at2759"/>
<gene>
    <name evidence="13" type="ORF">FisN_5Hh067</name>
</gene>
<dbReference type="GO" id="GO:0004176">
    <property type="term" value="F:ATP-dependent peptidase activity"/>
    <property type="evidence" value="ECO:0007669"/>
    <property type="project" value="TreeGrafter"/>
</dbReference>
<dbReference type="Gene3D" id="1.10.8.60">
    <property type="match status" value="1"/>
</dbReference>
<evidence type="ECO:0000313" key="14">
    <source>
        <dbReference type="Proteomes" id="UP000198406"/>
    </source>
</evidence>
<dbReference type="Gene3D" id="3.40.50.300">
    <property type="entry name" value="P-loop containing nucleotide triphosphate hydrolases"/>
    <property type="match status" value="1"/>
</dbReference>
<evidence type="ECO:0000259" key="12">
    <source>
        <dbReference type="SMART" id="SM00382"/>
    </source>
</evidence>
<evidence type="ECO:0000256" key="6">
    <source>
        <dbReference type="ARBA" id="ARBA00022840"/>
    </source>
</evidence>
<dbReference type="EMBL" id="BDSP01000117">
    <property type="protein sequence ID" value="GAX17420.1"/>
    <property type="molecule type" value="Genomic_DNA"/>
</dbReference>
<dbReference type="InterPro" id="IPR003959">
    <property type="entry name" value="ATPase_AAA_core"/>
</dbReference>
<dbReference type="Proteomes" id="UP000198406">
    <property type="component" value="Unassembled WGS sequence"/>
</dbReference>
<accession>A0A1Z5JTS9</accession>
<dbReference type="PANTHER" id="PTHR23076">
    <property type="entry name" value="METALLOPROTEASE M41 FTSH"/>
    <property type="match status" value="1"/>
</dbReference>
<comment type="caution">
    <text evidence="13">The sequence shown here is derived from an EMBL/GenBank/DDBJ whole genome shotgun (WGS) entry which is preliminary data.</text>
</comment>
<feature type="chain" id="PRO_5013051954" description="AAA+ ATPase domain-containing protein" evidence="11">
    <location>
        <begin position="23"/>
        <end position="611"/>
    </location>
</feature>
<dbReference type="SMART" id="SM00382">
    <property type="entry name" value="AAA"/>
    <property type="match status" value="1"/>
</dbReference>
<organism evidence="13 14">
    <name type="scientific">Fistulifera solaris</name>
    <name type="common">Oleaginous diatom</name>
    <dbReference type="NCBI Taxonomy" id="1519565"/>
    <lineage>
        <taxon>Eukaryota</taxon>
        <taxon>Sar</taxon>
        <taxon>Stramenopiles</taxon>
        <taxon>Ochrophyta</taxon>
        <taxon>Bacillariophyta</taxon>
        <taxon>Bacillariophyceae</taxon>
        <taxon>Bacillariophycidae</taxon>
        <taxon>Naviculales</taxon>
        <taxon>Naviculaceae</taxon>
        <taxon>Fistulifera</taxon>
    </lineage>
</organism>
<dbReference type="GO" id="GO:0005524">
    <property type="term" value="F:ATP binding"/>
    <property type="evidence" value="ECO:0007669"/>
    <property type="project" value="UniProtKB-KW"/>
</dbReference>
<keyword evidence="6 10" id="KW-0067">ATP-binding</keyword>
<dbReference type="Pfam" id="PF17862">
    <property type="entry name" value="AAA_lid_3"/>
    <property type="match status" value="1"/>
</dbReference>
<dbReference type="InterPro" id="IPR003593">
    <property type="entry name" value="AAA+_ATPase"/>
</dbReference>
<evidence type="ECO:0000256" key="8">
    <source>
        <dbReference type="ARBA" id="ARBA00022989"/>
    </source>
</evidence>
<dbReference type="CDD" id="cd19501">
    <property type="entry name" value="RecA-like_FtsH"/>
    <property type="match status" value="1"/>
</dbReference>
<dbReference type="InterPro" id="IPR003960">
    <property type="entry name" value="ATPase_AAA_CS"/>
</dbReference>
<dbReference type="SUPFAM" id="SSF52540">
    <property type="entry name" value="P-loop containing nucleoside triphosphate hydrolases"/>
    <property type="match status" value="1"/>
</dbReference>
<evidence type="ECO:0000313" key="13">
    <source>
        <dbReference type="EMBL" id="GAX17420.1"/>
    </source>
</evidence>
<keyword evidence="14" id="KW-1185">Reference proteome</keyword>
<protein>
    <recommendedName>
        <fullName evidence="12">AAA+ ATPase domain-containing protein</fullName>
    </recommendedName>
</protein>
<dbReference type="PANTHER" id="PTHR23076:SF113">
    <property type="entry name" value="ATP-DEPENDENT ZINC METALLOPROTEASE FTSH 1, CHLOROPLASTIC-RELATED"/>
    <property type="match status" value="1"/>
</dbReference>
<feature type="signal peptide" evidence="11">
    <location>
        <begin position="1"/>
        <end position="22"/>
    </location>
</feature>
<keyword evidence="3" id="KW-0812">Transmembrane</keyword>
<dbReference type="GO" id="GO:0006508">
    <property type="term" value="P:proteolysis"/>
    <property type="evidence" value="ECO:0007669"/>
    <property type="project" value="UniProtKB-KW"/>
</dbReference>
<dbReference type="InterPro" id="IPR027417">
    <property type="entry name" value="P-loop_NTPase"/>
</dbReference>
<reference evidence="13 14" key="1">
    <citation type="journal article" date="2015" name="Plant Cell">
        <title>Oil accumulation by the oleaginous diatom Fistulifera solaris as revealed by the genome and transcriptome.</title>
        <authorList>
            <person name="Tanaka T."/>
            <person name="Maeda Y."/>
            <person name="Veluchamy A."/>
            <person name="Tanaka M."/>
            <person name="Abida H."/>
            <person name="Marechal E."/>
            <person name="Bowler C."/>
            <person name="Muto M."/>
            <person name="Sunaga Y."/>
            <person name="Tanaka M."/>
            <person name="Yoshino T."/>
            <person name="Taniguchi T."/>
            <person name="Fukuda Y."/>
            <person name="Nemoto M."/>
            <person name="Matsumoto M."/>
            <person name="Wong P.S."/>
            <person name="Aburatani S."/>
            <person name="Fujibuchi W."/>
        </authorList>
    </citation>
    <scope>NUCLEOTIDE SEQUENCE [LARGE SCALE GENOMIC DNA]</scope>
    <source>
        <strain evidence="13 14">JPCC DA0580</strain>
    </source>
</reference>